<evidence type="ECO:0000313" key="3">
    <source>
        <dbReference type="Proteomes" id="UP001250214"/>
    </source>
</evidence>
<dbReference type="InterPro" id="IPR041581">
    <property type="entry name" value="Glyoxalase_6"/>
</dbReference>
<dbReference type="PROSITE" id="PS51819">
    <property type="entry name" value="VOC"/>
    <property type="match status" value="2"/>
</dbReference>
<dbReference type="InterPro" id="IPR004360">
    <property type="entry name" value="Glyas_Fos-R_dOase_dom"/>
</dbReference>
<feature type="domain" description="VOC" evidence="1">
    <location>
        <begin position="10"/>
        <end position="123"/>
    </location>
</feature>
<dbReference type="InterPro" id="IPR029068">
    <property type="entry name" value="Glyas_Bleomycin-R_OHBP_Dase"/>
</dbReference>
<dbReference type="Pfam" id="PF00903">
    <property type="entry name" value="Glyoxalase"/>
    <property type="match status" value="1"/>
</dbReference>
<dbReference type="Proteomes" id="UP001250214">
    <property type="component" value="Unassembled WGS sequence"/>
</dbReference>
<dbReference type="PANTHER" id="PTHR33993:SF10">
    <property type="entry name" value="CONSERVED PROTEIN"/>
    <property type="match status" value="1"/>
</dbReference>
<dbReference type="PANTHER" id="PTHR33993">
    <property type="entry name" value="GLYOXALASE-RELATED"/>
    <property type="match status" value="1"/>
</dbReference>
<proteinExistence type="predicted"/>
<dbReference type="EMBL" id="JAVLVT010000003">
    <property type="protein sequence ID" value="MDS1270226.1"/>
    <property type="molecule type" value="Genomic_DNA"/>
</dbReference>
<dbReference type="RefSeq" id="WP_310911757.1">
    <property type="nucleotide sequence ID" value="NZ_JAVLVT010000003.1"/>
</dbReference>
<dbReference type="InterPro" id="IPR037523">
    <property type="entry name" value="VOC_core"/>
</dbReference>
<keyword evidence="3" id="KW-1185">Reference proteome</keyword>
<dbReference type="Gene3D" id="3.10.180.10">
    <property type="entry name" value="2,3-Dihydroxybiphenyl 1,2-Dioxygenase, domain 1"/>
    <property type="match status" value="2"/>
</dbReference>
<evidence type="ECO:0000313" key="2">
    <source>
        <dbReference type="EMBL" id="MDS1270226.1"/>
    </source>
</evidence>
<feature type="domain" description="VOC" evidence="1">
    <location>
        <begin position="137"/>
        <end position="262"/>
    </location>
</feature>
<reference evidence="3" key="1">
    <citation type="submission" date="2023-07" db="EMBL/GenBank/DDBJ databases">
        <title>Novel species in the genus Lipingzhangella isolated from Sambhar Salt Lake.</title>
        <authorList>
            <person name="Jiya N."/>
            <person name="Kajale S."/>
            <person name="Sharma A."/>
        </authorList>
    </citation>
    <scope>NUCLEOTIDE SEQUENCE [LARGE SCALE GENOMIC DNA]</scope>
    <source>
        <strain evidence="3">LS1_29</strain>
    </source>
</reference>
<accession>A0ABU2H4K7</accession>
<comment type="caution">
    <text evidence="2">The sequence shown here is derived from an EMBL/GenBank/DDBJ whole genome shotgun (WGS) entry which is preliminary data.</text>
</comment>
<organism evidence="2 3">
    <name type="scientific">Lipingzhangella rawalii</name>
    <dbReference type="NCBI Taxonomy" id="2055835"/>
    <lineage>
        <taxon>Bacteria</taxon>
        <taxon>Bacillati</taxon>
        <taxon>Actinomycetota</taxon>
        <taxon>Actinomycetes</taxon>
        <taxon>Streptosporangiales</taxon>
        <taxon>Nocardiopsidaceae</taxon>
        <taxon>Lipingzhangella</taxon>
    </lineage>
</organism>
<sequence>MLTTDPVPGTPSWLDIGSPDVDATAAFYHTVLGWDLQTFGAQAGGYGIFRRDGAAVAAVGPLEEEGARSAWMLYFHTPDVDAAAASVRHLGGSVRVAPGDVGEEGRMAQFSDPLGGRFAVWQPNRAPGLELVNRPGALSWTELMTPDPSVAARFYGDLFGWHFAEMPMPDGTGTYRVITSAGGGSQQEQQEQGGIVELAAEHLPEGTPYWHPVFNVGDCDSAAALASRGGGDVVLEPQDVTGVGRMAVCHDLFGAEFVVLAEPEG</sequence>
<gene>
    <name evidence="2" type="ORF">RIF23_07955</name>
</gene>
<dbReference type="CDD" id="cd07247">
    <property type="entry name" value="SgaA_N_like"/>
    <property type="match status" value="2"/>
</dbReference>
<evidence type="ECO:0000259" key="1">
    <source>
        <dbReference type="PROSITE" id="PS51819"/>
    </source>
</evidence>
<name>A0ABU2H4K7_9ACTN</name>
<dbReference type="Pfam" id="PF18029">
    <property type="entry name" value="Glyoxalase_6"/>
    <property type="match status" value="1"/>
</dbReference>
<dbReference type="SUPFAM" id="SSF54593">
    <property type="entry name" value="Glyoxalase/Bleomycin resistance protein/Dihydroxybiphenyl dioxygenase"/>
    <property type="match status" value="2"/>
</dbReference>
<protein>
    <submittedName>
        <fullName evidence="2">VOC family protein</fullName>
    </submittedName>
</protein>
<dbReference type="InterPro" id="IPR052164">
    <property type="entry name" value="Anthracycline_SecMetBiosynth"/>
</dbReference>